<dbReference type="NCBIfam" id="TIGR02532">
    <property type="entry name" value="IV_pilin_GFxxxE"/>
    <property type="match status" value="1"/>
</dbReference>
<reference evidence="3" key="1">
    <citation type="journal article" date="2012" name="Science">
        <title>Fermentation, hydrogen, and sulfur metabolism in multiple uncultivated bacterial phyla.</title>
        <authorList>
            <person name="Wrighton K.C."/>
            <person name="Thomas B.C."/>
            <person name="Sharon I."/>
            <person name="Miller C.S."/>
            <person name="Castelle C.J."/>
            <person name="VerBerkmoes N.C."/>
            <person name="Wilkins M.J."/>
            <person name="Hettich R.L."/>
            <person name="Lipton M.S."/>
            <person name="Williams K.H."/>
            <person name="Long P.E."/>
            <person name="Banfield J.F."/>
        </authorList>
    </citation>
    <scope>NUCLEOTIDE SEQUENCE [LARGE SCALE GENOMIC DNA]</scope>
</reference>
<dbReference type="SUPFAM" id="SSF49899">
    <property type="entry name" value="Concanavalin A-like lectins/glucanases"/>
    <property type="match status" value="1"/>
</dbReference>
<dbReference type="PRINTS" id="PR00813">
    <property type="entry name" value="BCTERIALGSPG"/>
</dbReference>
<dbReference type="InterPro" id="IPR045584">
    <property type="entry name" value="Pilin-like"/>
</dbReference>
<dbReference type="InterPro" id="IPR000983">
    <property type="entry name" value="Bac_GSPG_pilin"/>
</dbReference>
<evidence type="ECO:0000313" key="3">
    <source>
        <dbReference type="EMBL" id="EKE28561.1"/>
    </source>
</evidence>
<dbReference type="GO" id="GO:0015628">
    <property type="term" value="P:protein secretion by the type II secretion system"/>
    <property type="evidence" value="ECO:0007669"/>
    <property type="project" value="InterPro"/>
</dbReference>
<evidence type="ECO:0000256" key="2">
    <source>
        <dbReference type="SAM" id="Phobius"/>
    </source>
</evidence>
<proteinExistence type="predicted"/>
<dbReference type="AlphaFoldDB" id="K2FBQ1"/>
<name>K2FBQ1_9BACT</name>
<sequence length="517" mass="61009">MFNSNKPTNNKAFTLVELIVVIVILAILATIAFLSFSSQSWSARDSTRLADISSIKKWLEMYNVWSWLYPNPDNPSSFTYSGWTIWNQWILWDSAYKLIQKTLSKKVKDPLKNGEYDYSLASNKREYQVAWNFENPTSFERNYNPFDSSSLSPKLSALGWTGANVYISWNYNWVMLKVFTWSTYYFVPTPTLFWINASAQPTIAFDSSFSSWKIMLPWVNNFASYKADQIYSTWWNNLSSIDISALMTKIQTAYSGSNITSPGVLRIAMADPTTLESIGTAMVKNVLGGWVTTLAWWSGWVARPDANTLLLLHFDDDTTNQWYSTWTVTNNGVTFTANWKFWKAWYFDWVNKYLSVSKNNDWNFWTNDFTVDAWVNYSSITGYAHDYIFDISNSDLSKRIYIVTSNELANYNYFWYLWNSVWFNSSKLSVWNWQHFAMTRKWWTMYCFIDWYLIGSYTAWSLDNVEHFKIWTRSVYNYAESYLNWYIDEFRVSNISRWDWNGFTAWQKVFTPPSSPY</sequence>
<dbReference type="GO" id="GO:0015627">
    <property type="term" value="C:type II protein secretion system complex"/>
    <property type="evidence" value="ECO:0007669"/>
    <property type="project" value="InterPro"/>
</dbReference>
<protein>
    <submittedName>
        <fullName evidence="3">Uncharacterized protein</fullName>
    </submittedName>
</protein>
<accession>K2FBQ1</accession>
<gene>
    <name evidence="3" type="ORF">ACD_3C00044G0003</name>
</gene>
<dbReference type="SUPFAM" id="SSF54523">
    <property type="entry name" value="Pili subunits"/>
    <property type="match status" value="1"/>
</dbReference>
<comment type="caution">
    <text evidence="3">The sequence shown here is derived from an EMBL/GenBank/DDBJ whole genome shotgun (WGS) entry which is preliminary data.</text>
</comment>
<organism evidence="3">
    <name type="scientific">uncultured bacterium</name>
    <name type="common">gcode 4</name>
    <dbReference type="NCBI Taxonomy" id="1234023"/>
    <lineage>
        <taxon>Bacteria</taxon>
        <taxon>environmental samples</taxon>
    </lineage>
</organism>
<keyword evidence="2" id="KW-1133">Transmembrane helix</keyword>
<keyword evidence="2" id="KW-0472">Membrane</keyword>
<dbReference type="Gene3D" id="3.30.700.10">
    <property type="entry name" value="Glycoprotein, Type 4 Pilin"/>
    <property type="match status" value="1"/>
</dbReference>
<dbReference type="Gene3D" id="2.60.120.200">
    <property type="match status" value="1"/>
</dbReference>
<dbReference type="EMBL" id="AMFJ01000318">
    <property type="protein sequence ID" value="EKE28561.1"/>
    <property type="molecule type" value="Genomic_DNA"/>
</dbReference>
<feature type="transmembrane region" description="Helical" evidence="2">
    <location>
        <begin position="12"/>
        <end position="36"/>
    </location>
</feature>
<keyword evidence="2" id="KW-0812">Transmembrane</keyword>
<evidence type="ECO:0000256" key="1">
    <source>
        <dbReference type="ARBA" id="ARBA00022481"/>
    </source>
</evidence>
<dbReference type="Pfam" id="PF07963">
    <property type="entry name" value="N_methyl"/>
    <property type="match status" value="1"/>
</dbReference>
<keyword evidence="1" id="KW-0488">Methylation</keyword>
<dbReference type="InterPro" id="IPR013320">
    <property type="entry name" value="ConA-like_dom_sf"/>
</dbReference>
<dbReference type="InterPro" id="IPR012902">
    <property type="entry name" value="N_methyl_site"/>
</dbReference>